<dbReference type="EMBL" id="VICG01000002">
    <property type="protein sequence ID" value="KAA8574844.1"/>
    <property type="molecule type" value="Genomic_DNA"/>
</dbReference>
<accession>A0A5M9JZ65</accession>
<proteinExistence type="predicted"/>
<reference evidence="1 2" key="1">
    <citation type="submission" date="2019-06" db="EMBL/GenBank/DDBJ databases">
        <title>Genome Sequence of the Brown Rot Fungal Pathogen Monilinia fructicola.</title>
        <authorList>
            <person name="De Miccolis Angelini R.M."/>
            <person name="Landi L."/>
            <person name="Abate D."/>
            <person name="Pollastro S."/>
            <person name="Romanazzi G."/>
            <person name="Faretra F."/>
        </authorList>
    </citation>
    <scope>NUCLEOTIDE SEQUENCE [LARGE SCALE GENOMIC DNA]</scope>
    <source>
        <strain evidence="1 2">Mfrc123</strain>
    </source>
</reference>
<name>A0A5M9JZ65_MONFR</name>
<keyword evidence="2" id="KW-1185">Reference proteome</keyword>
<dbReference type="AlphaFoldDB" id="A0A5M9JZ65"/>
<evidence type="ECO:0000313" key="2">
    <source>
        <dbReference type="Proteomes" id="UP000322873"/>
    </source>
</evidence>
<sequence length="117" mass="13309">MPSRTLPYVYKVTLLDTMRYRRVPRIREVCGLHTAFTHNSEPLHLKPYKKQAKSNARYAEVISGCARRERGNLFVILLISPSSYPESINGAGMISLEEDISAVLMVTAQNRLSRSDR</sequence>
<evidence type="ECO:0000313" key="1">
    <source>
        <dbReference type="EMBL" id="KAA8574844.1"/>
    </source>
</evidence>
<comment type="caution">
    <text evidence="1">The sequence shown here is derived from an EMBL/GenBank/DDBJ whole genome shotgun (WGS) entry which is preliminary data.</text>
</comment>
<organism evidence="1 2">
    <name type="scientific">Monilinia fructicola</name>
    <name type="common">Brown rot fungus</name>
    <name type="synonym">Ciboria fructicola</name>
    <dbReference type="NCBI Taxonomy" id="38448"/>
    <lineage>
        <taxon>Eukaryota</taxon>
        <taxon>Fungi</taxon>
        <taxon>Dikarya</taxon>
        <taxon>Ascomycota</taxon>
        <taxon>Pezizomycotina</taxon>
        <taxon>Leotiomycetes</taxon>
        <taxon>Helotiales</taxon>
        <taxon>Sclerotiniaceae</taxon>
        <taxon>Monilinia</taxon>
    </lineage>
</organism>
<dbReference type="Proteomes" id="UP000322873">
    <property type="component" value="Unassembled WGS sequence"/>
</dbReference>
<gene>
    <name evidence="1" type="ORF">EYC84_004088</name>
</gene>
<protein>
    <submittedName>
        <fullName evidence="1">Uncharacterized protein</fullName>
    </submittedName>
</protein>